<dbReference type="InterPro" id="IPR012312">
    <property type="entry name" value="Hemerythrin-like"/>
</dbReference>
<dbReference type="Proteomes" id="UP000596977">
    <property type="component" value="Unassembled WGS sequence"/>
</dbReference>
<dbReference type="OrthoDB" id="8282715at2"/>
<dbReference type="EMBL" id="BMKB01000002">
    <property type="protein sequence ID" value="GGA44249.1"/>
    <property type="molecule type" value="Genomic_DNA"/>
</dbReference>
<dbReference type="Pfam" id="PF01814">
    <property type="entry name" value="Hemerythrin"/>
    <property type="match status" value="1"/>
</dbReference>
<organism evidence="2 3">
    <name type="scientific">Pelagibacterium lentulum</name>
    <dbReference type="NCBI Taxonomy" id="2029865"/>
    <lineage>
        <taxon>Bacteria</taxon>
        <taxon>Pseudomonadati</taxon>
        <taxon>Pseudomonadota</taxon>
        <taxon>Alphaproteobacteria</taxon>
        <taxon>Hyphomicrobiales</taxon>
        <taxon>Devosiaceae</taxon>
        <taxon>Pelagibacterium</taxon>
    </lineage>
</organism>
<name>A0A916R997_9HYPH</name>
<sequence length="167" mass="18680">MTSPLPEAASRSDRHDPYGLGDFLLASHRDQLALCASLEAIADSLPAQIDRPACINAARALSPVISHAHTLEEDVVFPAIARRWPQLSGLTRTIERLKFEHLEDICFSEELYDALMTYGRGEDRPAPEAFGYMLRGFFEGLRRHIAFEQEVIVPLFRLGASGDDRND</sequence>
<dbReference type="AlphaFoldDB" id="A0A916R997"/>
<keyword evidence="3" id="KW-1185">Reference proteome</keyword>
<gene>
    <name evidence="2" type="ORF">GCM10011499_12370</name>
</gene>
<evidence type="ECO:0000259" key="1">
    <source>
        <dbReference type="Pfam" id="PF01814"/>
    </source>
</evidence>
<feature type="domain" description="Hemerythrin-like" evidence="1">
    <location>
        <begin position="22"/>
        <end position="155"/>
    </location>
</feature>
<dbReference type="Gene3D" id="1.20.120.520">
    <property type="entry name" value="nmb1532 protein domain like"/>
    <property type="match status" value="1"/>
</dbReference>
<evidence type="ECO:0000313" key="3">
    <source>
        <dbReference type="Proteomes" id="UP000596977"/>
    </source>
</evidence>
<reference evidence="2 3" key="1">
    <citation type="journal article" date="2014" name="Int. J. Syst. Evol. Microbiol.">
        <title>Complete genome sequence of Corynebacterium casei LMG S-19264T (=DSM 44701T), isolated from a smear-ripened cheese.</title>
        <authorList>
            <consortium name="US DOE Joint Genome Institute (JGI-PGF)"/>
            <person name="Walter F."/>
            <person name="Albersmeier A."/>
            <person name="Kalinowski J."/>
            <person name="Ruckert C."/>
        </authorList>
    </citation>
    <scope>NUCLEOTIDE SEQUENCE [LARGE SCALE GENOMIC DNA]</scope>
    <source>
        <strain evidence="2 3">CGMCC 1.15896</strain>
    </source>
</reference>
<accession>A0A916R997</accession>
<dbReference type="RefSeq" id="WP_127072732.1">
    <property type="nucleotide sequence ID" value="NZ_BMKB01000002.1"/>
</dbReference>
<protein>
    <recommendedName>
        <fullName evidence="1">Hemerythrin-like domain-containing protein</fullName>
    </recommendedName>
</protein>
<evidence type="ECO:0000313" key="2">
    <source>
        <dbReference type="EMBL" id="GGA44249.1"/>
    </source>
</evidence>
<proteinExistence type="predicted"/>
<comment type="caution">
    <text evidence="2">The sequence shown here is derived from an EMBL/GenBank/DDBJ whole genome shotgun (WGS) entry which is preliminary data.</text>
</comment>